<feature type="transmembrane region" description="Helical" evidence="1">
    <location>
        <begin position="32"/>
        <end position="54"/>
    </location>
</feature>
<protein>
    <submittedName>
        <fullName evidence="2">DUF308 domain-containing protein</fullName>
    </submittedName>
</protein>
<keyword evidence="1" id="KW-1133">Transmembrane helix</keyword>
<feature type="transmembrane region" description="Helical" evidence="1">
    <location>
        <begin position="91"/>
        <end position="111"/>
    </location>
</feature>
<feature type="transmembrane region" description="Helical" evidence="1">
    <location>
        <begin position="123"/>
        <end position="143"/>
    </location>
</feature>
<dbReference type="EMBL" id="JAFLVR010000027">
    <property type="protein sequence ID" value="MBO0453043.1"/>
    <property type="molecule type" value="Genomic_DNA"/>
</dbReference>
<comment type="caution">
    <text evidence="2">The sequence shown here is derived from an EMBL/GenBank/DDBJ whole genome shotgun (WGS) entry which is preliminary data.</text>
</comment>
<keyword evidence="1" id="KW-0812">Transmembrane</keyword>
<name>A0ABS3HHW3_9ENTE</name>
<dbReference type="PANTHER" id="PTHR34989">
    <property type="entry name" value="PROTEIN HDED"/>
    <property type="match status" value="1"/>
</dbReference>
<gene>
    <name evidence="2" type="ORF">JZO85_12225</name>
</gene>
<dbReference type="InterPro" id="IPR052712">
    <property type="entry name" value="Acid_resist_chaperone_HdeD"/>
</dbReference>
<proteinExistence type="predicted"/>
<dbReference type="InterPro" id="IPR005325">
    <property type="entry name" value="DUF308_memb"/>
</dbReference>
<dbReference type="PANTHER" id="PTHR34989:SF1">
    <property type="entry name" value="PROTEIN HDED"/>
    <property type="match status" value="1"/>
</dbReference>
<evidence type="ECO:0000313" key="3">
    <source>
        <dbReference type="Proteomes" id="UP000664495"/>
    </source>
</evidence>
<evidence type="ECO:0000313" key="2">
    <source>
        <dbReference type="EMBL" id="MBO0453043.1"/>
    </source>
</evidence>
<evidence type="ECO:0000256" key="1">
    <source>
        <dbReference type="SAM" id="Phobius"/>
    </source>
</evidence>
<reference evidence="2 3" key="1">
    <citation type="submission" date="2021-03" db="EMBL/GenBank/DDBJ databases">
        <title>Enterococcal diversity collection.</title>
        <authorList>
            <person name="Gilmore M.S."/>
            <person name="Schwartzman J."/>
            <person name="Van Tyne D."/>
            <person name="Martin M."/>
            <person name="Earl A.M."/>
            <person name="Manson A.L."/>
            <person name="Straub T."/>
            <person name="Salamzade R."/>
            <person name="Saavedra J."/>
            <person name="Lebreton F."/>
            <person name="Prichula J."/>
            <person name="Schaufler K."/>
            <person name="Gaca A."/>
            <person name="Sgardioli B."/>
            <person name="Wagenaar J."/>
            <person name="Strong T."/>
        </authorList>
    </citation>
    <scope>NUCLEOTIDE SEQUENCE [LARGE SCALE GENOMIC DNA]</scope>
    <source>
        <strain evidence="2 3">MJM16</strain>
    </source>
</reference>
<organism evidence="2 3">
    <name type="scientific">Candidatus Enterococcus murrayae</name>
    <dbReference type="NCBI Taxonomy" id="2815321"/>
    <lineage>
        <taxon>Bacteria</taxon>
        <taxon>Bacillati</taxon>
        <taxon>Bacillota</taxon>
        <taxon>Bacilli</taxon>
        <taxon>Lactobacillales</taxon>
        <taxon>Enterococcaceae</taxon>
        <taxon>Enterococcus</taxon>
    </lineage>
</organism>
<keyword evidence="3" id="KW-1185">Reference proteome</keyword>
<keyword evidence="1" id="KW-0472">Membrane</keyword>
<feature type="transmembrane region" description="Helical" evidence="1">
    <location>
        <begin position="149"/>
        <end position="170"/>
    </location>
</feature>
<dbReference type="Pfam" id="PF03729">
    <property type="entry name" value="DUF308"/>
    <property type="match status" value="2"/>
</dbReference>
<feature type="transmembrane region" description="Helical" evidence="1">
    <location>
        <begin position="7"/>
        <end position="26"/>
    </location>
</feature>
<dbReference type="Proteomes" id="UP000664495">
    <property type="component" value="Unassembled WGS sequence"/>
</dbReference>
<dbReference type="RefSeq" id="WP_207108813.1">
    <property type="nucleotide sequence ID" value="NZ_JAFLVR010000027.1"/>
</dbReference>
<accession>A0ABS3HHW3</accession>
<sequence>MERKSTFRLPYFLMGLLFILVSLLSFRDPQSSLLAIVYVFALSAILKGIFELFFRRKIHEFTNQKSTFLIVLGVFDLLVGIFFFFNLSAGLVALPFVFAIWFLFDSIAGLLTASIYKIESTGYYWFHVIVNGIGILLGIMLLFNPLTSALTLAFLVGFYFMMAGISLIAYSF</sequence>
<feature type="transmembrane region" description="Helical" evidence="1">
    <location>
        <begin position="66"/>
        <end position="85"/>
    </location>
</feature>